<dbReference type="EnsemblBacteria" id="ACO77035">
    <property type="protein sequence ID" value="ACO77035"/>
    <property type="gene ID" value="Avin_07900"/>
</dbReference>
<organism evidence="1 2">
    <name type="scientific">Azotobacter vinelandii (strain DJ / ATCC BAA-1303)</name>
    <dbReference type="NCBI Taxonomy" id="322710"/>
    <lineage>
        <taxon>Bacteria</taxon>
        <taxon>Pseudomonadati</taxon>
        <taxon>Pseudomonadota</taxon>
        <taxon>Gammaproteobacteria</taxon>
        <taxon>Pseudomonadales</taxon>
        <taxon>Pseudomonadaceae</taxon>
        <taxon>Azotobacter</taxon>
    </lineage>
</organism>
<sequence>MDGNLCRRHVKIAATLAEPGRGGKRWGL</sequence>
<gene>
    <name evidence="1" type="ordered locus">Avin_07900</name>
</gene>
<name>C1DLT7_AZOVD</name>
<dbReference type="KEGG" id="avn:Avin_07900"/>
<dbReference type="EMBL" id="CP001157">
    <property type="protein sequence ID" value="ACO77035.1"/>
    <property type="molecule type" value="Genomic_DNA"/>
</dbReference>
<dbReference type="Proteomes" id="UP000002424">
    <property type="component" value="Chromosome"/>
</dbReference>
<evidence type="ECO:0000313" key="2">
    <source>
        <dbReference type="Proteomes" id="UP000002424"/>
    </source>
</evidence>
<protein>
    <submittedName>
        <fullName evidence="1">Uncharacterized protein</fullName>
    </submittedName>
</protein>
<reference evidence="1 2" key="1">
    <citation type="journal article" date="2009" name="J. Bacteriol.">
        <title>Genome sequence of Azotobacter vinelandii, an obligate aerobe specialized to support diverse anaerobic metabolic processes.</title>
        <authorList>
            <person name="Setubal J.C."/>
            <person name="dos Santos P."/>
            <person name="Goldman B.S."/>
            <person name="Ertesvag H."/>
            <person name="Espin G."/>
            <person name="Rubio L.M."/>
            <person name="Valla S."/>
            <person name="Almeida N.F."/>
            <person name="Balasubramanian D."/>
            <person name="Cromes L."/>
            <person name="Curatti L."/>
            <person name="Du Z."/>
            <person name="Godsy E."/>
            <person name="Goodner B."/>
            <person name="Hellner-Burris K."/>
            <person name="Hernandez J.A."/>
            <person name="Houmiel K."/>
            <person name="Imperial J."/>
            <person name="Kennedy C."/>
            <person name="Larson T.J."/>
            <person name="Latreille P."/>
            <person name="Ligon L.S."/>
            <person name="Lu J."/>
            <person name="Maerk M."/>
            <person name="Miller N.M."/>
            <person name="Norton S."/>
            <person name="O'Carroll I.P."/>
            <person name="Paulsen I."/>
            <person name="Raulfs E.C."/>
            <person name="Roemer R."/>
            <person name="Rosser J."/>
            <person name="Segura D."/>
            <person name="Slater S."/>
            <person name="Stricklin S.L."/>
            <person name="Studholme D.J."/>
            <person name="Sun J."/>
            <person name="Viana C.J."/>
            <person name="Wallin E."/>
            <person name="Wang B."/>
            <person name="Wheeler C."/>
            <person name="Zhu H."/>
            <person name="Dean D.R."/>
            <person name="Dixon R."/>
            <person name="Wood D."/>
        </authorList>
    </citation>
    <scope>NUCLEOTIDE SEQUENCE [LARGE SCALE GENOMIC DNA]</scope>
    <source>
        <strain evidence="2">DJ / ATCC BAA-1303</strain>
    </source>
</reference>
<dbReference type="HOGENOM" id="CLU_3412336_0_0_6"/>
<accession>C1DLT7</accession>
<proteinExistence type="predicted"/>
<dbReference type="AlphaFoldDB" id="C1DLT7"/>
<keyword evidence="2" id="KW-1185">Reference proteome</keyword>
<evidence type="ECO:0000313" key="1">
    <source>
        <dbReference type="EMBL" id="ACO77035.1"/>
    </source>
</evidence>